<dbReference type="EMBL" id="CP013695">
    <property type="protein sequence ID" value="ALU31959.1"/>
    <property type="molecule type" value="Genomic_DNA"/>
</dbReference>
<dbReference type="PANTHER" id="PTHR47036">
    <property type="entry name" value="COBALT-FACTOR III C(17)-METHYLTRANSFERASE-RELATED"/>
    <property type="match status" value="1"/>
</dbReference>
<dbReference type="UniPathway" id="UPA00148"/>
<dbReference type="OMA" id="VWDDRMV"/>
<dbReference type="GO" id="GO:0008168">
    <property type="term" value="F:methyltransferase activity"/>
    <property type="evidence" value="ECO:0007669"/>
    <property type="project" value="UniProtKB-KW"/>
</dbReference>
<dbReference type="SUPFAM" id="SSF53790">
    <property type="entry name" value="Tetrapyrrole methylase"/>
    <property type="match status" value="1"/>
</dbReference>
<keyword evidence="4 7" id="KW-0808">Transferase</keyword>
<dbReference type="InterPro" id="IPR014776">
    <property type="entry name" value="4pyrrole_Mease_sub2"/>
</dbReference>
<keyword evidence="3 7" id="KW-0489">Methyltransferase</keyword>
<sequence>MKGKLYIVGVGPGSPEMRTIRAVQAIKESNVIVAYTTYADLVKDLTDGKEVITARMKEEIYRARTALEKAMEGNVVSLISSGDPQVYGMAGITLEMMYKNKIQVDFEVIPGVTAGLAAASRLGSPLSMDFASISLSDLLVPAEDILFRVRKAAEADFVIVLYNPINKPLLEKAMKIISEYRKPETPVGIVKGAYRESEEVFTTTLSNWREYEDKINMITTVVVGNSRSYLWGNRILTPRGYERKYSLDVNT</sequence>
<evidence type="ECO:0000256" key="3">
    <source>
        <dbReference type="ARBA" id="ARBA00022603"/>
    </source>
</evidence>
<evidence type="ECO:0000256" key="2">
    <source>
        <dbReference type="ARBA" id="ARBA00022573"/>
    </source>
</evidence>
<organism evidence="7 8">
    <name type="scientific">Sulfolobus acidocaldarius</name>
    <dbReference type="NCBI Taxonomy" id="2285"/>
    <lineage>
        <taxon>Archaea</taxon>
        <taxon>Thermoproteota</taxon>
        <taxon>Thermoprotei</taxon>
        <taxon>Sulfolobales</taxon>
        <taxon>Sulfolobaceae</taxon>
        <taxon>Sulfolobus</taxon>
    </lineage>
</organism>
<dbReference type="RefSeq" id="WP_011277316.1">
    <property type="nucleotide sequence ID" value="NZ_BHWZ01000001.1"/>
</dbReference>
<dbReference type="GeneID" id="14550927"/>
<comment type="pathway">
    <text evidence="1">Cofactor biosynthesis; adenosylcobalamin biosynthesis.</text>
</comment>
<evidence type="ECO:0000259" key="6">
    <source>
        <dbReference type="Pfam" id="PF00590"/>
    </source>
</evidence>
<dbReference type="CDD" id="cd11646">
    <property type="entry name" value="Precorrin_3B_C17_MT"/>
    <property type="match status" value="1"/>
</dbReference>
<dbReference type="PaxDb" id="1435377-SUSAZ_02040"/>
<protein>
    <submittedName>
        <fullName evidence="7">Cobalt-precorrin-3B C(17)-methyltransferase</fullName>
    </submittedName>
</protein>
<dbReference type="OrthoDB" id="35891at2157"/>
<keyword evidence="5" id="KW-0949">S-adenosyl-L-methionine</keyword>
<dbReference type="NCBIfam" id="NF004423">
    <property type="entry name" value="PRK05765.1"/>
    <property type="match status" value="1"/>
</dbReference>
<evidence type="ECO:0000313" key="8">
    <source>
        <dbReference type="Proteomes" id="UP000060043"/>
    </source>
</evidence>
<dbReference type="NCBIfam" id="TIGR01466">
    <property type="entry name" value="cobJ_cbiH"/>
    <property type="match status" value="1"/>
</dbReference>
<dbReference type="Proteomes" id="UP000060043">
    <property type="component" value="Chromosome"/>
</dbReference>
<gene>
    <name evidence="7" type="ORF">ATZ20_07320</name>
</gene>
<dbReference type="GO" id="GO:0032259">
    <property type="term" value="P:methylation"/>
    <property type="evidence" value="ECO:0007669"/>
    <property type="project" value="UniProtKB-KW"/>
</dbReference>
<dbReference type="AlphaFoldDB" id="A0A0U3HBF9"/>
<dbReference type="InterPro" id="IPR035996">
    <property type="entry name" value="4pyrrol_Methylase_sf"/>
</dbReference>
<dbReference type="InterPro" id="IPR000878">
    <property type="entry name" value="4pyrrol_Mease"/>
</dbReference>
<accession>A0A0U3HBF9</accession>
<dbReference type="PANTHER" id="PTHR47036:SF1">
    <property type="entry name" value="COBALT-FACTOR III C(17)-METHYLTRANSFERASE-RELATED"/>
    <property type="match status" value="1"/>
</dbReference>
<keyword evidence="2" id="KW-0169">Cobalamin biosynthesis</keyword>
<proteinExistence type="predicted"/>
<feature type="domain" description="Tetrapyrrole methylase" evidence="6">
    <location>
        <begin position="4"/>
        <end position="206"/>
    </location>
</feature>
<evidence type="ECO:0000256" key="1">
    <source>
        <dbReference type="ARBA" id="ARBA00004953"/>
    </source>
</evidence>
<name>A0A0U3HBF9_9CREN</name>
<dbReference type="InterPro" id="IPR014777">
    <property type="entry name" value="4pyrrole_Mease_sub1"/>
</dbReference>
<evidence type="ECO:0000256" key="5">
    <source>
        <dbReference type="ARBA" id="ARBA00022691"/>
    </source>
</evidence>
<evidence type="ECO:0000256" key="4">
    <source>
        <dbReference type="ARBA" id="ARBA00022679"/>
    </source>
</evidence>
<dbReference type="GO" id="GO:0009236">
    <property type="term" value="P:cobalamin biosynthetic process"/>
    <property type="evidence" value="ECO:0007669"/>
    <property type="project" value="UniProtKB-UniPathway"/>
</dbReference>
<dbReference type="Gene3D" id="3.40.1010.10">
    <property type="entry name" value="Cobalt-precorrin-4 Transmethylase, Domain 1"/>
    <property type="match status" value="1"/>
</dbReference>
<dbReference type="Pfam" id="PF00590">
    <property type="entry name" value="TP_methylase"/>
    <property type="match status" value="1"/>
</dbReference>
<reference evidence="7 8" key="1">
    <citation type="submission" date="2015-12" db="EMBL/GenBank/DDBJ databases">
        <title>A stable core within a dynamic pangenome in Sulfolobus acidocaldarius.</title>
        <authorList>
            <person name="Anderson R."/>
            <person name="Kouris A."/>
            <person name="Seward C."/>
            <person name="Campbell K."/>
            <person name="Whitaker R."/>
        </authorList>
    </citation>
    <scope>NUCLEOTIDE SEQUENCE [LARGE SCALE GENOMIC DNA]</scope>
    <source>
        <strain evidence="7 8">NG05B_CO5_07</strain>
    </source>
</reference>
<dbReference type="InterPro" id="IPR006363">
    <property type="entry name" value="Cbl_synth_CobJ/CibH_dom"/>
</dbReference>
<dbReference type="InterPro" id="IPR051810">
    <property type="entry name" value="Precorrin_MeTrfase"/>
</dbReference>
<dbReference type="STRING" id="1435377.SUSAZ_02040"/>
<dbReference type="Gene3D" id="3.30.950.10">
    <property type="entry name" value="Methyltransferase, Cobalt-precorrin-4 Transmethylase, Domain 2"/>
    <property type="match status" value="1"/>
</dbReference>
<evidence type="ECO:0000313" key="7">
    <source>
        <dbReference type="EMBL" id="ALU31959.1"/>
    </source>
</evidence>